<reference evidence="2" key="1">
    <citation type="submission" date="2021-03" db="EMBL/GenBank/DDBJ databases">
        <authorList>
            <person name="Bekaert M."/>
        </authorList>
    </citation>
    <scope>NUCLEOTIDE SEQUENCE</scope>
</reference>
<name>A0A8S3T6Y9_MYTED</name>
<evidence type="ECO:0000259" key="1">
    <source>
        <dbReference type="Pfam" id="PF10469"/>
    </source>
</evidence>
<dbReference type="Gene3D" id="3.90.1140.10">
    <property type="entry name" value="Cyclic phosphodiesterase"/>
    <property type="match status" value="1"/>
</dbReference>
<evidence type="ECO:0000313" key="2">
    <source>
        <dbReference type="EMBL" id="CAG2229301.1"/>
    </source>
</evidence>
<dbReference type="GO" id="GO:0010738">
    <property type="term" value="P:regulation of protein kinase A signaling"/>
    <property type="evidence" value="ECO:0007669"/>
    <property type="project" value="TreeGrafter"/>
</dbReference>
<dbReference type="InterPro" id="IPR009097">
    <property type="entry name" value="Cyclic_Pdiesterase"/>
</dbReference>
<dbReference type="GO" id="GO:0034237">
    <property type="term" value="F:protein kinase A regulatory subunit binding"/>
    <property type="evidence" value="ECO:0007669"/>
    <property type="project" value="TreeGrafter"/>
</dbReference>
<gene>
    <name evidence="2" type="ORF">MEDL_42209</name>
</gene>
<dbReference type="SUPFAM" id="SSF55144">
    <property type="entry name" value="LigT-like"/>
    <property type="match status" value="1"/>
</dbReference>
<keyword evidence="3" id="KW-1185">Reference proteome</keyword>
<organism evidence="2 3">
    <name type="scientific">Mytilus edulis</name>
    <name type="common">Blue mussel</name>
    <dbReference type="NCBI Taxonomy" id="6550"/>
    <lineage>
        <taxon>Eukaryota</taxon>
        <taxon>Metazoa</taxon>
        <taxon>Spiralia</taxon>
        <taxon>Lophotrochozoa</taxon>
        <taxon>Mollusca</taxon>
        <taxon>Bivalvia</taxon>
        <taxon>Autobranchia</taxon>
        <taxon>Pteriomorphia</taxon>
        <taxon>Mytilida</taxon>
        <taxon>Mytiloidea</taxon>
        <taxon>Mytilidae</taxon>
        <taxon>Mytilinae</taxon>
        <taxon>Mytilus</taxon>
    </lineage>
</organism>
<dbReference type="Proteomes" id="UP000683360">
    <property type="component" value="Unassembled WGS sequence"/>
</dbReference>
<dbReference type="Pfam" id="PF10469">
    <property type="entry name" value="AKAP7_NLS"/>
    <property type="match status" value="1"/>
</dbReference>
<dbReference type="PANTHER" id="PTHR15934">
    <property type="entry name" value="RNA 2',3'-CYCLIC PHOSPHODIESTERASE"/>
    <property type="match status" value="1"/>
</dbReference>
<dbReference type="InterPro" id="IPR019510">
    <property type="entry name" value="AKAP7-like_phosphoesterase"/>
</dbReference>
<comment type="caution">
    <text evidence="2">The sequence shown here is derived from an EMBL/GenBank/DDBJ whole genome shotgun (WGS) entry which is preliminary data.</text>
</comment>
<dbReference type="PANTHER" id="PTHR15934:SF2">
    <property type="entry name" value="A-KINASE ANCHOR PROTEIN 7-LIKE PHOSPHOESTERASE DOMAIN-CONTAINING PROTEIN"/>
    <property type="match status" value="1"/>
</dbReference>
<dbReference type="InterPro" id="IPR052641">
    <property type="entry name" value="AKAP7_isoform_gamma"/>
</dbReference>
<evidence type="ECO:0000313" key="3">
    <source>
        <dbReference type="Proteomes" id="UP000683360"/>
    </source>
</evidence>
<proteinExistence type="predicted"/>
<dbReference type="EMBL" id="CAJPWZ010002023">
    <property type="protein sequence ID" value="CAG2229301.1"/>
    <property type="molecule type" value="Genomic_DNA"/>
</dbReference>
<accession>A0A8S3T6Y9</accession>
<sequence length="199" mass="22822">MIPIPTLHLTLRVACLENDEEISRMIKALDQCVETFNKDSKEMITLDVKDIESFRNEVVFANVQPDECLSQVIRLSDILEECCQTNYVPSSDGKGFTPHITIAKLTKLPFKLKKNVKKIDPSTYRSYKNNQFGKQLVTCLQLCSMHKPKDRAGYYHVSHLTQMLKYRQYTTYSRDTYTISDAAHILVTTVISGNNSSFK</sequence>
<protein>
    <submittedName>
        <fullName evidence="2">AKAP7</fullName>
    </submittedName>
</protein>
<dbReference type="OrthoDB" id="277832at2759"/>
<feature type="domain" description="A-kinase anchor protein 7-like phosphoesterase" evidence="1">
    <location>
        <begin position="2"/>
        <end position="159"/>
    </location>
</feature>
<dbReference type="AlphaFoldDB" id="A0A8S3T6Y9"/>
<dbReference type="GO" id="GO:0005829">
    <property type="term" value="C:cytosol"/>
    <property type="evidence" value="ECO:0007669"/>
    <property type="project" value="TreeGrafter"/>
</dbReference>